<accession>A0A8E2DS52</accession>
<protein>
    <recommendedName>
        <fullName evidence="4">F-box domain-containing protein</fullName>
    </recommendedName>
</protein>
<dbReference type="OrthoDB" id="268763at2759"/>
<sequence length="839" mass="92585">MSSSNSPPDTLSRRTSLKEKISLRPRLPSLRSRKSTASVASNTQAPLTNRNSYTPYAVYQQTMFPAILRDADATTKLLEAILDTPGGRRSLARLARTCKAFKEPALDLLWRDLDSITPLIGLFPNTLLKRARRPGLGQAKNPEPAEWERVLAYGERVRSISYIEIKGDVSPSIFPMFEESRPQTYILPNLTSLTWRAETSANLDRCKLFMGPELQTLVLEAGTRHSKLGELLVEVASHTRLKAFSLIVHTNLPDSFTDIFKHNVALEKLSLAAPGAVSHTIGKWAASLPKLRSFNLDLTGRTPTAVEGFFEDISPGSGYSTPSSVGGTDSGVFSADEIDFSEVRKSAVRLTREGPRPGAFPALSHLQLSGEAANIAMFLRHLTSPITSIELLVDDPPAPEDWQEVCGLIGERFGRTLQSMKIGATSASRFSELVRATSRSGDAPVRHLPLEHLTSLPRLIRLEVDLPESCVFHNADLAHLARIAPAVEILRLCPLARFPQSAGPPALTLDGIAPLTRACRRLHTLGVVVNALDAQEEIYEDIEVSSRSLLRLQIGHSWVRDPLQSAILVSHLAPWLENLKWFHEKNRAGVVEANALSWQKVSEYLPHIQNIRLMERRRTQPPPKVEVPPPPPPPPPRPETSEKEVDATVQTIDHEVWARPDLVENSAQVSVEMVDFSVQMSPETAEIEIDATPVLVDEAVDALPEVAERSVEAHPDTDEKAIDTTNPPEQQAITANGHVDHEKPMESADSSPLPFLSPANSLMSFTLRVVRFYTSPIRYMLSFMPMSLFTEYVANGESEPKAALLGGLQDENGRDPEKRESPSSDTASENIGNMCMYCR</sequence>
<evidence type="ECO:0000256" key="1">
    <source>
        <dbReference type="SAM" id="MobiDB-lite"/>
    </source>
</evidence>
<feature type="compositionally biased region" description="Basic and acidic residues" evidence="1">
    <location>
        <begin position="709"/>
        <end position="722"/>
    </location>
</feature>
<organism evidence="2 3">
    <name type="scientific">Obba rivulosa</name>
    <dbReference type="NCBI Taxonomy" id="1052685"/>
    <lineage>
        <taxon>Eukaryota</taxon>
        <taxon>Fungi</taxon>
        <taxon>Dikarya</taxon>
        <taxon>Basidiomycota</taxon>
        <taxon>Agaricomycotina</taxon>
        <taxon>Agaricomycetes</taxon>
        <taxon>Polyporales</taxon>
        <taxon>Gelatoporiaceae</taxon>
        <taxon>Obba</taxon>
    </lineage>
</organism>
<keyword evidence="3" id="KW-1185">Reference proteome</keyword>
<feature type="region of interest" description="Disordered" evidence="1">
    <location>
        <begin position="806"/>
        <end position="832"/>
    </location>
</feature>
<feature type="compositionally biased region" description="Pro residues" evidence="1">
    <location>
        <begin position="620"/>
        <end position="638"/>
    </location>
</feature>
<dbReference type="AlphaFoldDB" id="A0A8E2DS52"/>
<feature type="compositionally biased region" description="Basic and acidic residues" evidence="1">
    <location>
        <begin position="811"/>
        <end position="822"/>
    </location>
</feature>
<evidence type="ECO:0008006" key="4">
    <source>
        <dbReference type="Google" id="ProtNLM"/>
    </source>
</evidence>
<dbReference type="EMBL" id="KV722341">
    <property type="protein sequence ID" value="OCH94728.1"/>
    <property type="molecule type" value="Genomic_DNA"/>
</dbReference>
<evidence type="ECO:0000313" key="3">
    <source>
        <dbReference type="Proteomes" id="UP000250043"/>
    </source>
</evidence>
<gene>
    <name evidence="2" type="ORF">OBBRIDRAFT_788977</name>
</gene>
<dbReference type="SUPFAM" id="SSF52047">
    <property type="entry name" value="RNI-like"/>
    <property type="match status" value="1"/>
</dbReference>
<feature type="region of interest" description="Disordered" evidence="1">
    <location>
        <begin position="709"/>
        <end position="731"/>
    </location>
</feature>
<feature type="region of interest" description="Disordered" evidence="1">
    <location>
        <begin position="1"/>
        <end position="25"/>
    </location>
</feature>
<dbReference type="Proteomes" id="UP000250043">
    <property type="component" value="Unassembled WGS sequence"/>
</dbReference>
<name>A0A8E2DS52_9APHY</name>
<evidence type="ECO:0000313" key="2">
    <source>
        <dbReference type="EMBL" id="OCH94728.1"/>
    </source>
</evidence>
<proteinExistence type="predicted"/>
<reference evidence="2 3" key="1">
    <citation type="submission" date="2016-07" db="EMBL/GenBank/DDBJ databases">
        <title>Draft genome of the white-rot fungus Obba rivulosa 3A-2.</title>
        <authorList>
            <consortium name="DOE Joint Genome Institute"/>
            <person name="Miettinen O."/>
            <person name="Riley R."/>
            <person name="Acob R."/>
            <person name="Barry K."/>
            <person name="Cullen D."/>
            <person name="De Vries R."/>
            <person name="Hainaut M."/>
            <person name="Hatakka A."/>
            <person name="Henrissat B."/>
            <person name="Hilden K."/>
            <person name="Kuo R."/>
            <person name="Labutti K."/>
            <person name="Lipzen A."/>
            <person name="Makela M.R."/>
            <person name="Sandor L."/>
            <person name="Spatafora J.W."/>
            <person name="Grigoriev I.V."/>
            <person name="Hibbett D.S."/>
        </authorList>
    </citation>
    <scope>NUCLEOTIDE SEQUENCE [LARGE SCALE GENOMIC DNA]</scope>
    <source>
        <strain evidence="2 3">3A-2</strain>
    </source>
</reference>
<feature type="region of interest" description="Disordered" evidence="1">
    <location>
        <begin position="616"/>
        <end position="645"/>
    </location>
</feature>